<name>A0A857DF37_9FIRM</name>
<dbReference type="EMBL" id="CP046996">
    <property type="protein sequence ID" value="QGZ99247.1"/>
    <property type="molecule type" value="Genomic_DNA"/>
</dbReference>
<dbReference type="GO" id="GO:0003824">
    <property type="term" value="F:catalytic activity"/>
    <property type="evidence" value="ECO:0007669"/>
    <property type="project" value="InterPro"/>
</dbReference>
<keyword evidence="2" id="KW-0004">4Fe-4S</keyword>
<dbReference type="Gene3D" id="3.40.50.1980">
    <property type="entry name" value="Nitrogenase molybdenum iron protein domain"/>
    <property type="match status" value="1"/>
</dbReference>
<evidence type="ECO:0000256" key="4">
    <source>
        <dbReference type="ARBA" id="ARBA00022723"/>
    </source>
</evidence>
<keyword evidence="4" id="KW-0479">Metal-binding</keyword>
<keyword evidence="5" id="KW-0408">Iron</keyword>
<dbReference type="SUPFAM" id="SSF102114">
    <property type="entry name" value="Radical SAM enzymes"/>
    <property type="match status" value="1"/>
</dbReference>
<dbReference type="CDD" id="cd01335">
    <property type="entry name" value="Radical_SAM"/>
    <property type="match status" value="1"/>
</dbReference>
<dbReference type="SUPFAM" id="SSF53807">
    <property type="entry name" value="Helical backbone' metal receptor"/>
    <property type="match status" value="1"/>
</dbReference>
<dbReference type="PANTHER" id="PTHR30352">
    <property type="entry name" value="PYRUVATE FORMATE-LYASE-ACTIVATING ENZYME"/>
    <property type="match status" value="1"/>
</dbReference>
<dbReference type="InterPro" id="IPR058240">
    <property type="entry name" value="rSAM_sf"/>
</dbReference>
<dbReference type="PROSITE" id="PS51918">
    <property type="entry name" value="RADICAL_SAM"/>
    <property type="match status" value="1"/>
</dbReference>
<dbReference type="SFLD" id="SFLDS00029">
    <property type="entry name" value="Radical_SAM"/>
    <property type="match status" value="1"/>
</dbReference>
<dbReference type="Gene3D" id="3.20.20.70">
    <property type="entry name" value="Aldolase class I"/>
    <property type="match status" value="1"/>
</dbReference>
<keyword evidence="6" id="KW-0411">Iron-sulfur</keyword>
<evidence type="ECO:0000256" key="3">
    <source>
        <dbReference type="ARBA" id="ARBA00022691"/>
    </source>
</evidence>
<reference evidence="8 9" key="1">
    <citation type="submission" date="2019-12" db="EMBL/GenBank/DDBJ databases">
        <title>Sequence classification of anaerobic respiratory reductive dehalogenases: First we see many, then we see few.</title>
        <authorList>
            <person name="Molenda O."/>
            <person name="Puentes Jacome L.A."/>
            <person name="Cao X."/>
            <person name="Nesbo C.L."/>
            <person name="Tang S."/>
            <person name="Morson N."/>
            <person name="Patron J."/>
            <person name="Lomheim L."/>
            <person name="Wishart D.S."/>
            <person name="Edwards E.A."/>
        </authorList>
    </citation>
    <scope>NUCLEOTIDE SEQUENCE [LARGE SCALE GENOMIC DNA]</scope>
    <source>
        <strain evidence="8 9">12DCA</strain>
    </source>
</reference>
<dbReference type="InterPro" id="IPR013785">
    <property type="entry name" value="Aldolase_TIM"/>
</dbReference>
<accession>A0A857DF37</accession>
<feature type="domain" description="Radical SAM core" evidence="7">
    <location>
        <begin position="53"/>
        <end position="265"/>
    </location>
</feature>
<dbReference type="Pfam" id="PF04055">
    <property type="entry name" value="Radical_SAM"/>
    <property type="match status" value="1"/>
</dbReference>
<organism evidence="8 9">
    <name type="scientific">Dehalobacter restrictus</name>
    <dbReference type="NCBI Taxonomy" id="55583"/>
    <lineage>
        <taxon>Bacteria</taxon>
        <taxon>Bacillati</taxon>
        <taxon>Bacillota</taxon>
        <taxon>Clostridia</taxon>
        <taxon>Eubacteriales</taxon>
        <taxon>Desulfitobacteriaceae</taxon>
        <taxon>Dehalobacter</taxon>
    </lineage>
</organism>
<evidence type="ECO:0000313" key="9">
    <source>
        <dbReference type="Proteomes" id="UP000430508"/>
    </source>
</evidence>
<dbReference type="GO" id="GO:0046872">
    <property type="term" value="F:metal ion binding"/>
    <property type="evidence" value="ECO:0007669"/>
    <property type="project" value="UniProtKB-KW"/>
</dbReference>
<dbReference type="Proteomes" id="UP000430508">
    <property type="component" value="Chromosome"/>
</dbReference>
<dbReference type="SFLD" id="SFLDG01101">
    <property type="entry name" value="Uncharacterised_Radical_SAM_Su"/>
    <property type="match status" value="1"/>
</dbReference>
<evidence type="ECO:0000256" key="6">
    <source>
        <dbReference type="ARBA" id="ARBA00023014"/>
    </source>
</evidence>
<proteinExistence type="predicted"/>
<dbReference type="AlphaFoldDB" id="A0A857DF37"/>
<sequence>MYCDICANNCFIPEGNKGKCGLYACKGEGIVEKNPNRYLIISPLTIETMPMLHFQPRGKFLQISTVGCNFDCPGCISTVVVKEMDSALIKLKERLPEEIVQEALGQKCLGIAFLMNDPLASWLTFVKVAKQAKAKGLLVGCSSNAYFSETSLEQILPYLDFINVGVKGFSDQVYQECGARSMKPIWKNIQKLYHSGIHLEISCVYRKGEEQELKRFAKKIAGLSADIPLQIMRFLPLEGTDPSQEPSILKAENVCVELRKDLHYVYLFNSPGTEYLNTKCPHCGEWVFQRDFYGPMGARVRDSNVIIEQEMHCATCGQYLPFKGLKTKNKKESFQEGEFQGGYPFTRALEILESIAITMGINDKQRIGKIWNEYTDKSNLDRLHQDVQNPHAFIRIVREIGELVEESEKASELANYLETKLAQIEERGALIEKKPRVYYAMGSPLFGIKGGRMENQLVEAAGGISVNRELKLEGRPGRNIVAVQLNDLNPEYIFISAFISSPIDDFYDQCEKKKITAEAVKTRNIYTHPASGWDFGSPRWILGLMNIANTLHPKIYKFNIAKEANDFYKTFYHMPFVVEDINRSFSKPTSGWKIGTALMQE</sequence>
<keyword evidence="3" id="KW-0949">S-adenosyl-L-methionine</keyword>
<dbReference type="PANTHER" id="PTHR30352:SF5">
    <property type="entry name" value="PYRUVATE FORMATE-LYASE 1-ACTIVATING ENZYME"/>
    <property type="match status" value="1"/>
</dbReference>
<evidence type="ECO:0000313" key="8">
    <source>
        <dbReference type="EMBL" id="QGZ99247.1"/>
    </source>
</evidence>
<dbReference type="InterPro" id="IPR007197">
    <property type="entry name" value="rSAM"/>
</dbReference>
<dbReference type="RefSeq" id="WP_158208070.1">
    <property type="nucleotide sequence ID" value="NZ_CP046996.1"/>
</dbReference>
<dbReference type="Gene3D" id="1.20.58.2180">
    <property type="match status" value="1"/>
</dbReference>
<protein>
    <submittedName>
        <fullName evidence="8">Radical SAM protein</fullName>
    </submittedName>
</protein>
<evidence type="ECO:0000256" key="5">
    <source>
        <dbReference type="ARBA" id="ARBA00023004"/>
    </source>
</evidence>
<dbReference type="InterPro" id="IPR034457">
    <property type="entry name" value="Organic_radical-activating"/>
</dbReference>
<gene>
    <name evidence="8" type="ORF">GQ588_00465</name>
</gene>
<evidence type="ECO:0000259" key="7">
    <source>
        <dbReference type="PROSITE" id="PS51918"/>
    </source>
</evidence>
<evidence type="ECO:0000256" key="2">
    <source>
        <dbReference type="ARBA" id="ARBA00022485"/>
    </source>
</evidence>
<comment type="cofactor">
    <cofactor evidence="1">
        <name>[4Fe-4S] cluster</name>
        <dbReference type="ChEBI" id="CHEBI:49883"/>
    </cofactor>
</comment>
<evidence type="ECO:0000256" key="1">
    <source>
        <dbReference type="ARBA" id="ARBA00001966"/>
    </source>
</evidence>
<dbReference type="InterPro" id="IPR027596">
    <property type="entry name" value="AmmeMemoSam_rS"/>
</dbReference>
<dbReference type="GO" id="GO:0051539">
    <property type="term" value="F:4 iron, 4 sulfur cluster binding"/>
    <property type="evidence" value="ECO:0007669"/>
    <property type="project" value="UniProtKB-KW"/>
</dbReference>